<dbReference type="BioCyc" id="MSMI420247:GHWZ-1791-MONOMER"/>
<dbReference type="InterPro" id="IPR014948">
    <property type="entry name" value="BrxA"/>
</dbReference>
<organism evidence="1 2">
    <name type="scientific">Methanobrevibacter smithii (strain ATCC 35061 / DSM 861 / OCM 144 / PS)</name>
    <dbReference type="NCBI Taxonomy" id="420247"/>
    <lineage>
        <taxon>Archaea</taxon>
        <taxon>Methanobacteriati</taxon>
        <taxon>Methanobacteriota</taxon>
        <taxon>Methanomada group</taxon>
        <taxon>Methanobacteria</taxon>
        <taxon>Methanobacteriales</taxon>
        <taxon>Methanobacteriaceae</taxon>
        <taxon>Methanobrevibacter</taxon>
    </lineage>
</organism>
<dbReference type="Proteomes" id="UP000001992">
    <property type="component" value="Chromosome"/>
</dbReference>
<dbReference type="PATRIC" id="fig|420247.28.peg.1738"/>
<dbReference type="HOGENOM" id="CLU_087567_3_0_2"/>
<dbReference type="KEGG" id="msi:Msm_1749"/>
<reference evidence="1 2" key="1">
    <citation type="journal article" date="2007" name="Proc. Natl. Acad. Sci. U.S.A.">
        <title>Genomic and metabolic adaptations of Methanobrevibacter smithii to the human gut.</title>
        <authorList>
            <person name="Samuel B.S."/>
            <person name="Hansen E.E."/>
            <person name="Manchester J.K."/>
            <person name="Coutinho P.M."/>
            <person name="Henrissat B."/>
            <person name="Fulton R."/>
            <person name="Latreille P."/>
            <person name="Kim K."/>
            <person name="Wilson R.K."/>
            <person name="Gordon J.I."/>
        </authorList>
    </citation>
    <scope>NUCLEOTIDE SEQUENCE [LARGE SCALE GENOMIC DNA]</scope>
    <source>
        <strain evidence="2">ATCC 35061 / DSM 861 / OCM 144 / PS</strain>
    </source>
</reference>
<dbReference type="STRING" id="420247.Msm_1749"/>
<evidence type="ECO:0008006" key="3">
    <source>
        <dbReference type="Google" id="ProtNLM"/>
    </source>
</evidence>
<dbReference type="SMR" id="A5UP26"/>
<dbReference type="InterPro" id="IPR023137">
    <property type="entry name" value="BrxA_sf"/>
</dbReference>
<sequence length="197" mass="23153">MKYSAGIMSHSFWYLETKNTAEYLAEDISKKELMELSLTENIYQVDSERRARELTNVCYRRLNGFSNDLLIYLSTCDQNSGKLLVLISILRNDKLFFEFMHEVFREHIILGNYTIKDSDLDIFFMNKSNQSEVIENWKDTTLRKVKTNYKNFLIEADLLEKEEGNYKIILPFVDFKLKELLTQNNLTPFLNAISGGI</sequence>
<dbReference type="Pfam" id="PF08849">
    <property type="entry name" value="BrxA"/>
    <property type="match status" value="1"/>
</dbReference>
<proteinExistence type="predicted"/>
<protein>
    <recommendedName>
        <fullName evidence="3">DUF1819 domain-containing protein</fullName>
    </recommendedName>
</protein>
<evidence type="ECO:0000313" key="1">
    <source>
        <dbReference type="EMBL" id="ABQ87954.1"/>
    </source>
</evidence>
<dbReference type="Gene3D" id="1.10.3540.10">
    <property type="entry name" value="uncharacterized protein from magnetospirillum magneticum domain"/>
    <property type="match status" value="1"/>
</dbReference>
<accession>A5UP26</accession>
<evidence type="ECO:0000313" key="2">
    <source>
        <dbReference type="Proteomes" id="UP000001992"/>
    </source>
</evidence>
<keyword evidence="2" id="KW-1185">Reference proteome</keyword>
<dbReference type="EMBL" id="CP000678">
    <property type="protein sequence ID" value="ABQ87954.1"/>
    <property type="molecule type" value="Genomic_DNA"/>
</dbReference>
<dbReference type="EnsemblBacteria" id="ABQ87954">
    <property type="protein sequence ID" value="ABQ87954"/>
    <property type="gene ID" value="Msm_1749"/>
</dbReference>
<name>A5UP26_METS3</name>
<gene>
    <name evidence="1" type="ordered locus">Msm_1749</name>
</gene>
<dbReference type="AlphaFoldDB" id="A5UP26"/>